<sequence length="187" mass="22389">MNKGESLFGLYTYFEKKIENQFKYMIFIYTGTITIYFYYLGTNPDTWSYFYVAIIILTILWVLNILLLRLIMCTLRNFNRCIDKIKTKNYSNFDFNYVGQYNLFVEYLNYAFSGCIGVLMVLFGVLVKYFDKIPAELINSILGIYCIFLFATAVLMINSYDIKFQKTPYKFRKWYVIKLEKLLKIKK</sequence>
<feature type="transmembrane region" description="Helical" evidence="1">
    <location>
        <begin position="107"/>
        <end position="130"/>
    </location>
</feature>
<name>A0A7J9PJP3_METMI</name>
<dbReference type="AlphaFoldDB" id="A0A7J9PJP3"/>
<dbReference type="RefSeq" id="WP_012068033.1">
    <property type="nucleotide sequence ID" value="NZ_JACDUL010000004.1"/>
</dbReference>
<evidence type="ECO:0000256" key="1">
    <source>
        <dbReference type="SAM" id="Phobius"/>
    </source>
</evidence>
<evidence type="ECO:0000313" key="2">
    <source>
        <dbReference type="EMBL" id="MBA2862900.1"/>
    </source>
</evidence>
<accession>A0A7J9PJP3</accession>
<proteinExistence type="predicted"/>
<comment type="caution">
    <text evidence="2">The sequence shown here is derived from an EMBL/GenBank/DDBJ whole genome shotgun (WGS) entry which is preliminary data.</text>
</comment>
<keyword evidence="1" id="KW-0812">Transmembrane</keyword>
<reference evidence="2 3" key="1">
    <citation type="submission" date="2020-07" db="EMBL/GenBank/DDBJ databases">
        <title>Genomic Encyclopedia of Type Strains, Phase IV (KMG-V): Genome sequencing to study the core and pangenomes of soil and plant-associated prokaryotes.</title>
        <authorList>
            <person name="Whitman W."/>
        </authorList>
    </citation>
    <scope>NUCLEOTIDE SEQUENCE [LARGE SCALE GENOMIC DNA]</scope>
    <source>
        <strain evidence="2 3">C8</strain>
    </source>
</reference>
<keyword evidence="1" id="KW-1133">Transmembrane helix</keyword>
<feature type="transmembrane region" description="Helical" evidence="1">
    <location>
        <begin position="47"/>
        <end position="70"/>
    </location>
</feature>
<dbReference type="Proteomes" id="UP000533207">
    <property type="component" value="Unassembled WGS sequence"/>
</dbReference>
<keyword evidence="1" id="KW-0472">Membrane</keyword>
<gene>
    <name evidence="2" type="ORF">HNP90_001797</name>
</gene>
<protein>
    <submittedName>
        <fullName evidence="2">Uncharacterized protein</fullName>
    </submittedName>
</protein>
<feature type="transmembrane region" description="Helical" evidence="1">
    <location>
        <begin position="21"/>
        <end position="41"/>
    </location>
</feature>
<organism evidence="2 3">
    <name type="scientific">Methanococcus maripaludis</name>
    <name type="common">Methanococcus deltae</name>
    <dbReference type="NCBI Taxonomy" id="39152"/>
    <lineage>
        <taxon>Archaea</taxon>
        <taxon>Methanobacteriati</taxon>
        <taxon>Methanobacteriota</taxon>
        <taxon>Methanomada group</taxon>
        <taxon>Methanococci</taxon>
        <taxon>Methanococcales</taxon>
        <taxon>Methanococcaceae</taxon>
        <taxon>Methanococcus</taxon>
    </lineage>
</organism>
<evidence type="ECO:0000313" key="3">
    <source>
        <dbReference type="Proteomes" id="UP000533207"/>
    </source>
</evidence>
<feature type="transmembrane region" description="Helical" evidence="1">
    <location>
        <begin position="142"/>
        <end position="162"/>
    </location>
</feature>
<dbReference type="EMBL" id="JACDUL010000004">
    <property type="protein sequence ID" value="MBA2862900.1"/>
    <property type="molecule type" value="Genomic_DNA"/>
</dbReference>